<evidence type="ECO:0000256" key="1">
    <source>
        <dbReference type="ARBA" id="ARBA00004141"/>
    </source>
</evidence>
<keyword evidence="5 8" id="KW-1133">Transmembrane helix</keyword>
<feature type="transmembrane region" description="Helical" evidence="8">
    <location>
        <begin position="80"/>
        <end position="103"/>
    </location>
</feature>
<organism evidence="9 10">
    <name type="scientific">Isoptericola peretonis</name>
    <dbReference type="NCBI Taxonomy" id="2918523"/>
    <lineage>
        <taxon>Bacteria</taxon>
        <taxon>Bacillati</taxon>
        <taxon>Actinomycetota</taxon>
        <taxon>Actinomycetes</taxon>
        <taxon>Micrococcales</taxon>
        <taxon>Promicromonosporaceae</taxon>
        <taxon>Isoptericola</taxon>
    </lineage>
</organism>
<feature type="transmembrane region" description="Helical" evidence="8">
    <location>
        <begin position="34"/>
        <end position="59"/>
    </location>
</feature>
<evidence type="ECO:0000256" key="8">
    <source>
        <dbReference type="SAM" id="Phobius"/>
    </source>
</evidence>
<accession>A0ABT0J4P5</accession>
<dbReference type="Proteomes" id="UP001651050">
    <property type="component" value="Unassembled WGS sequence"/>
</dbReference>
<keyword evidence="7" id="KW-0413">Isomerase</keyword>
<proteinExistence type="predicted"/>
<evidence type="ECO:0000313" key="9">
    <source>
        <dbReference type="EMBL" id="MCK9794461.1"/>
    </source>
</evidence>
<keyword evidence="4" id="KW-0125">Carotenoid biosynthesis</keyword>
<gene>
    <name evidence="9" type="ORF">M1843_11960</name>
</gene>
<keyword evidence="10" id="KW-1185">Reference proteome</keyword>
<dbReference type="RefSeq" id="WP_416344300.1">
    <property type="nucleotide sequence ID" value="NZ_JALQCY010000003.1"/>
</dbReference>
<sequence length="119" mass="13005">MRWLYLACLLVSLAGMVAIDRRWRLFLFAAPRRAAATLACGVVFFLLADVAAILLGFYGRGQSPALSGIEIAPHLPIEEVVFVTFLCHLTMVLLGLTGLSGALGPARGRHRDERGEVRR</sequence>
<evidence type="ECO:0000313" key="10">
    <source>
        <dbReference type="Proteomes" id="UP001651050"/>
    </source>
</evidence>
<dbReference type="NCBIfam" id="TIGR03462">
    <property type="entry name" value="CarR_dom_SF"/>
    <property type="match status" value="1"/>
</dbReference>
<comment type="caution">
    <text evidence="9">The sequence shown here is derived from an EMBL/GenBank/DDBJ whole genome shotgun (WGS) entry which is preliminary data.</text>
</comment>
<name>A0ABT0J4P5_9MICO</name>
<comment type="subcellular location">
    <subcellularLocation>
        <location evidence="1">Membrane</location>
        <topology evidence="1">Multi-pass membrane protein</topology>
    </subcellularLocation>
</comment>
<dbReference type="InterPro" id="IPR017825">
    <property type="entry name" value="Lycopene_cyclase_dom"/>
</dbReference>
<keyword evidence="6 8" id="KW-0472">Membrane</keyword>
<comment type="pathway">
    <text evidence="2">Carotenoid biosynthesis.</text>
</comment>
<reference evidence="9 10" key="1">
    <citation type="submission" date="2022-02" db="EMBL/GenBank/DDBJ databases">
        <title>The car tank lid bacteriome: a reservoir of bacteria with potential in bioremediation of fuel.</title>
        <authorList>
            <person name="Vidal-Verdu A."/>
            <person name="Gomez-Martinez D."/>
            <person name="Latorre-Perez A."/>
            <person name="Pereto J."/>
            <person name="Porcar M."/>
        </authorList>
    </citation>
    <scope>NUCLEOTIDE SEQUENCE [LARGE SCALE GENOMIC DNA]</scope>
    <source>
        <strain evidence="9 10">4D.3</strain>
    </source>
</reference>
<evidence type="ECO:0000256" key="4">
    <source>
        <dbReference type="ARBA" id="ARBA00022746"/>
    </source>
</evidence>
<dbReference type="EMBL" id="JALQCY010000003">
    <property type="protein sequence ID" value="MCK9794461.1"/>
    <property type="molecule type" value="Genomic_DNA"/>
</dbReference>
<evidence type="ECO:0000256" key="2">
    <source>
        <dbReference type="ARBA" id="ARBA00004829"/>
    </source>
</evidence>
<evidence type="ECO:0000256" key="6">
    <source>
        <dbReference type="ARBA" id="ARBA00023136"/>
    </source>
</evidence>
<keyword evidence="3 8" id="KW-0812">Transmembrane</keyword>
<protein>
    <submittedName>
        <fullName evidence="9">Lycopene cyclase domain-containing protein</fullName>
    </submittedName>
</protein>
<evidence type="ECO:0000256" key="7">
    <source>
        <dbReference type="ARBA" id="ARBA00023235"/>
    </source>
</evidence>
<evidence type="ECO:0000256" key="3">
    <source>
        <dbReference type="ARBA" id="ARBA00022692"/>
    </source>
</evidence>
<evidence type="ECO:0000256" key="5">
    <source>
        <dbReference type="ARBA" id="ARBA00022989"/>
    </source>
</evidence>